<name>A0ABQ1RSW9_9MICO</name>
<protein>
    <submittedName>
        <fullName evidence="1">Uncharacterized protein</fullName>
    </submittedName>
</protein>
<keyword evidence="2" id="KW-1185">Reference proteome</keyword>
<organism evidence="1 2">
    <name type="scientific">Microbacterium murale</name>
    <dbReference type="NCBI Taxonomy" id="1081040"/>
    <lineage>
        <taxon>Bacteria</taxon>
        <taxon>Bacillati</taxon>
        <taxon>Actinomycetota</taxon>
        <taxon>Actinomycetes</taxon>
        <taxon>Micrococcales</taxon>
        <taxon>Microbacteriaceae</taxon>
        <taxon>Microbacterium</taxon>
    </lineage>
</organism>
<sequence>MNDDDAEAEPMLIVMIVMYAARVRAFTNPTHAAPREYVLSSRKATVLAVSETTKAAPHLGRPSEEVRYYAGALP</sequence>
<dbReference type="Proteomes" id="UP000629365">
    <property type="component" value="Unassembled WGS sequence"/>
</dbReference>
<comment type="caution">
    <text evidence="1">The sequence shown here is derived from an EMBL/GenBank/DDBJ whole genome shotgun (WGS) entry which is preliminary data.</text>
</comment>
<proteinExistence type="predicted"/>
<reference evidence="2" key="1">
    <citation type="journal article" date="2019" name="Int. J. Syst. Evol. Microbiol.">
        <title>The Global Catalogue of Microorganisms (GCM) 10K type strain sequencing project: providing services to taxonomists for standard genome sequencing and annotation.</title>
        <authorList>
            <consortium name="The Broad Institute Genomics Platform"/>
            <consortium name="The Broad Institute Genome Sequencing Center for Infectious Disease"/>
            <person name="Wu L."/>
            <person name="Ma J."/>
        </authorList>
    </citation>
    <scope>NUCLEOTIDE SEQUENCE [LARGE SCALE GENOMIC DNA]</scope>
    <source>
        <strain evidence="2">CCM 7640</strain>
    </source>
</reference>
<evidence type="ECO:0000313" key="1">
    <source>
        <dbReference type="EMBL" id="GGD80541.1"/>
    </source>
</evidence>
<dbReference type="EMBL" id="BMCM01000003">
    <property type="protein sequence ID" value="GGD80541.1"/>
    <property type="molecule type" value="Genomic_DNA"/>
</dbReference>
<gene>
    <name evidence="1" type="ORF">GCM10007269_24250</name>
</gene>
<evidence type="ECO:0000313" key="2">
    <source>
        <dbReference type="Proteomes" id="UP000629365"/>
    </source>
</evidence>
<accession>A0ABQ1RSW9</accession>